<gene>
    <name evidence="7" type="ORF">LUZ62_074517</name>
</gene>
<feature type="transmembrane region" description="Helical" evidence="6">
    <location>
        <begin position="87"/>
        <end position="105"/>
    </location>
</feature>
<dbReference type="AlphaFoldDB" id="A0AAV8DBY4"/>
<evidence type="ECO:0000256" key="6">
    <source>
        <dbReference type="SAM" id="Phobius"/>
    </source>
</evidence>
<accession>A0AAV8DBY4</accession>
<proteinExistence type="inferred from homology"/>
<keyword evidence="4 6" id="KW-1133">Transmembrane helix</keyword>
<feature type="transmembrane region" description="Helical" evidence="6">
    <location>
        <begin position="28"/>
        <end position="48"/>
    </location>
</feature>
<dbReference type="GO" id="GO:0010044">
    <property type="term" value="P:response to aluminum ion"/>
    <property type="evidence" value="ECO:0007669"/>
    <property type="project" value="TreeGrafter"/>
</dbReference>
<keyword evidence="3 6" id="KW-0812">Transmembrane</keyword>
<evidence type="ECO:0000256" key="5">
    <source>
        <dbReference type="ARBA" id="ARBA00023136"/>
    </source>
</evidence>
<evidence type="ECO:0000256" key="3">
    <source>
        <dbReference type="ARBA" id="ARBA00022692"/>
    </source>
</evidence>
<keyword evidence="5 6" id="KW-0472">Membrane</keyword>
<comment type="caution">
    <text evidence="7">The sequence shown here is derived from an EMBL/GenBank/DDBJ whole genome shotgun (WGS) entry which is preliminary data.</text>
</comment>
<keyword evidence="8" id="KW-1185">Reference proteome</keyword>
<reference evidence="7" key="1">
    <citation type="submission" date="2022-08" db="EMBL/GenBank/DDBJ databases">
        <authorList>
            <person name="Marques A."/>
        </authorList>
    </citation>
    <scope>NUCLEOTIDE SEQUENCE</scope>
    <source>
        <strain evidence="7">RhyPub2mFocal</strain>
        <tissue evidence="7">Leaves</tissue>
    </source>
</reference>
<sequence>MYLLDSQNQSWEVLGQIDPSDPTFWKEFAMGMLKPVAATAVVAMAMALSFSQKLALEKEMLVAMARAFLQLSIIGFVLQFIFSQKNAGWILLAYLFMVSVAGYTAGERAKRVPRGKYIAWMSILAGTSVTMFLLVVLDVFPFTPRYIIPIAGMMVGNAMTVTGVSMKMSGCKETWLKLH</sequence>
<protein>
    <submittedName>
        <fullName evidence="7">UPF0014 membrane protein STAR2</fullName>
    </submittedName>
</protein>
<dbReference type="Pfam" id="PF03649">
    <property type="entry name" value="UPF0014"/>
    <property type="match status" value="1"/>
</dbReference>
<dbReference type="Proteomes" id="UP001140206">
    <property type="component" value="Chromosome 4"/>
</dbReference>
<evidence type="ECO:0000256" key="4">
    <source>
        <dbReference type="ARBA" id="ARBA00022989"/>
    </source>
</evidence>
<dbReference type="PANTHER" id="PTHR30028">
    <property type="entry name" value="UPF0014 INNER MEMBRANE PROTEIN YBBM-RELATED"/>
    <property type="match status" value="1"/>
</dbReference>
<dbReference type="GO" id="GO:0005886">
    <property type="term" value="C:plasma membrane"/>
    <property type="evidence" value="ECO:0007669"/>
    <property type="project" value="TreeGrafter"/>
</dbReference>
<evidence type="ECO:0000313" key="7">
    <source>
        <dbReference type="EMBL" id="KAJ4764142.1"/>
    </source>
</evidence>
<organism evidence="7 8">
    <name type="scientific">Rhynchospora pubera</name>
    <dbReference type="NCBI Taxonomy" id="906938"/>
    <lineage>
        <taxon>Eukaryota</taxon>
        <taxon>Viridiplantae</taxon>
        <taxon>Streptophyta</taxon>
        <taxon>Embryophyta</taxon>
        <taxon>Tracheophyta</taxon>
        <taxon>Spermatophyta</taxon>
        <taxon>Magnoliopsida</taxon>
        <taxon>Liliopsida</taxon>
        <taxon>Poales</taxon>
        <taxon>Cyperaceae</taxon>
        <taxon>Cyperoideae</taxon>
        <taxon>Rhynchosporeae</taxon>
        <taxon>Rhynchospora</taxon>
    </lineage>
</organism>
<feature type="transmembrane region" description="Helical" evidence="6">
    <location>
        <begin position="117"/>
        <end position="140"/>
    </location>
</feature>
<evidence type="ECO:0000256" key="1">
    <source>
        <dbReference type="ARBA" id="ARBA00004141"/>
    </source>
</evidence>
<name>A0AAV8DBY4_9POAL</name>
<feature type="transmembrane region" description="Helical" evidence="6">
    <location>
        <begin position="60"/>
        <end position="81"/>
    </location>
</feature>
<evidence type="ECO:0000313" key="8">
    <source>
        <dbReference type="Proteomes" id="UP001140206"/>
    </source>
</evidence>
<dbReference type="EMBL" id="JAMFTS010000004">
    <property type="protein sequence ID" value="KAJ4764142.1"/>
    <property type="molecule type" value="Genomic_DNA"/>
</dbReference>
<feature type="transmembrane region" description="Helical" evidence="6">
    <location>
        <begin position="146"/>
        <end position="166"/>
    </location>
</feature>
<dbReference type="PANTHER" id="PTHR30028:SF0">
    <property type="entry name" value="PROTEIN ALUMINUM SENSITIVE 3"/>
    <property type="match status" value="1"/>
</dbReference>
<evidence type="ECO:0000256" key="2">
    <source>
        <dbReference type="ARBA" id="ARBA00005268"/>
    </source>
</evidence>
<comment type="subcellular location">
    <subcellularLocation>
        <location evidence="1">Membrane</location>
        <topology evidence="1">Multi-pass membrane protein</topology>
    </subcellularLocation>
</comment>
<comment type="similarity">
    <text evidence="2">Belongs to the UPF0014 family.</text>
</comment>
<dbReference type="InterPro" id="IPR005226">
    <property type="entry name" value="UPF0014_fam"/>
</dbReference>